<organism evidence="3 4">
    <name type="scientific">Musa acuminata subsp. malaccensis</name>
    <name type="common">Wild banana</name>
    <name type="synonym">Musa malaccensis</name>
    <dbReference type="NCBI Taxonomy" id="214687"/>
    <lineage>
        <taxon>Eukaryota</taxon>
        <taxon>Viridiplantae</taxon>
        <taxon>Streptophyta</taxon>
        <taxon>Embryophyta</taxon>
        <taxon>Tracheophyta</taxon>
        <taxon>Spermatophyta</taxon>
        <taxon>Magnoliopsida</taxon>
        <taxon>Liliopsida</taxon>
        <taxon>Zingiberales</taxon>
        <taxon>Musaceae</taxon>
        <taxon>Musa</taxon>
    </lineage>
</organism>
<proteinExistence type="predicted"/>
<dbReference type="EnsemblPlants" id="Ma08_t31330.1">
    <property type="protein sequence ID" value="Ma08_p31330.1"/>
    <property type="gene ID" value="Ma08_g31330"/>
</dbReference>
<protein>
    <submittedName>
        <fullName evidence="2">(wild Malaysian banana) hypothetical protein</fullName>
    </submittedName>
</protein>
<evidence type="ECO:0000313" key="2">
    <source>
        <dbReference type="EMBL" id="CAG1833293.1"/>
    </source>
</evidence>
<feature type="chain" id="PRO_5033926808" evidence="1">
    <location>
        <begin position="20"/>
        <end position="35"/>
    </location>
</feature>
<sequence>MYPKSLLCICFFLAKSLDSLVIVEVVCHFYPNEVP</sequence>
<keyword evidence="4" id="KW-1185">Reference proteome</keyword>
<dbReference type="InParanoid" id="A0A804KCW4"/>
<dbReference type="AlphaFoldDB" id="A0A804KCW4"/>
<reference evidence="2" key="1">
    <citation type="submission" date="2021-03" db="EMBL/GenBank/DDBJ databases">
        <authorList>
            <consortium name="Genoscope - CEA"/>
            <person name="William W."/>
        </authorList>
    </citation>
    <scope>NUCLEOTIDE SEQUENCE</scope>
    <source>
        <strain evidence="2">Doubled-haploid Pahang</strain>
    </source>
</reference>
<keyword evidence="1" id="KW-0732">Signal</keyword>
<evidence type="ECO:0000313" key="3">
    <source>
        <dbReference type="EnsemblPlants" id="Ma08_p31330.1"/>
    </source>
</evidence>
<dbReference type="EMBL" id="HG996472">
    <property type="protein sequence ID" value="CAG1833293.1"/>
    <property type="molecule type" value="Genomic_DNA"/>
</dbReference>
<reference evidence="3" key="2">
    <citation type="submission" date="2021-05" db="UniProtKB">
        <authorList>
            <consortium name="EnsemblPlants"/>
        </authorList>
    </citation>
    <scope>IDENTIFICATION</scope>
    <source>
        <strain evidence="3">subsp. malaccensis</strain>
    </source>
</reference>
<accession>A0A804KCW4</accession>
<dbReference type="Proteomes" id="UP000012960">
    <property type="component" value="Unplaced"/>
</dbReference>
<evidence type="ECO:0000313" key="4">
    <source>
        <dbReference type="Proteomes" id="UP000012960"/>
    </source>
</evidence>
<feature type="signal peptide" evidence="1">
    <location>
        <begin position="1"/>
        <end position="19"/>
    </location>
</feature>
<evidence type="ECO:0000256" key="1">
    <source>
        <dbReference type="SAM" id="SignalP"/>
    </source>
</evidence>
<gene>
    <name evidence="2" type="ORF">GSMUA_92130.1</name>
</gene>
<name>A0A804KCW4_MUSAM</name>
<dbReference type="Gramene" id="Ma08_t31330.1">
    <property type="protein sequence ID" value="Ma08_p31330.1"/>
    <property type="gene ID" value="Ma08_g31330"/>
</dbReference>